<dbReference type="VEuPathDB" id="FungiDB:PV09_07358"/>
<keyword evidence="2" id="KW-0812">Transmembrane</keyword>
<gene>
    <name evidence="3" type="ORF">PV09_07358</name>
</gene>
<feature type="transmembrane region" description="Helical" evidence="2">
    <location>
        <begin position="232"/>
        <end position="251"/>
    </location>
</feature>
<keyword evidence="2" id="KW-1133">Transmembrane helix</keyword>
<feature type="transmembrane region" description="Helical" evidence="2">
    <location>
        <begin position="271"/>
        <end position="296"/>
    </location>
</feature>
<sequence>MTATFPQLPPTAYFPQSCNQSNSDKSSIFSSRDTSKSRSPDNTLSHEYTPFFPAPSSKVGSLTTISHSKSLSLDSCPAVGISASEKTFSSLSSGASSPASLTYSPAVQSALRDSCHSSISSHYSAMASPYPLGNNPQTDPEKRQAPTRNSRLAASDETGTGRRCASSSLYGLPEREDDEATFNLENKALSILLYLSFPNCVVSFIILLYTLLALLTATLLQPLRICTSAGSFWQQVAVLLAPTLNIQLAYIHSSYSAIEYSASMLVIVNLLSPLLSLGVAGAAWVAAAFWFFNAILGDPDGSDKPRGYNDGRASVIGVRRWWETWLRRPLRHFPR</sequence>
<dbReference type="AlphaFoldDB" id="A0A0D1XFV7"/>
<feature type="transmembrane region" description="Helical" evidence="2">
    <location>
        <begin position="191"/>
        <end position="220"/>
    </location>
</feature>
<evidence type="ECO:0000313" key="4">
    <source>
        <dbReference type="Proteomes" id="UP000053259"/>
    </source>
</evidence>
<dbReference type="RefSeq" id="XP_016210935.1">
    <property type="nucleotide sequence ID" value="XM_016361115.1"/>
</dbReference>
<feature type="region of interest" description="Disordered" evidence="1">
    <location>
        <begin position="128"/>
        <end position="168"/>
    </location>
</feature>
<evidence type="ECO:0000256" key="2">
    <source>
        <dbReference type="SAM" id="Phobius"/>
    </source>
</evidence>
<proteinExistence type="predicted"/>
<dbReference type="Proteomes" id="UP000053259">
    <property type="component" value="Unassembled WGS sequence"/>
</dbReference>
<dbReference type="HOGENOM" id="CLU_829498_0_0_1"/>
<keyword evidence="4" id="KW-1185">Reference proteome</keyword>
<name>A0A0D1XFV7_9PEZI</name>
<evidence type="ECO:0000256" key="1">
    <source>
        <dbReference type="SAM" id="MobiDB-lite"/>
    </source>
</evidence>
<accession>A0A0D1XFV7</accession>
<dbReference type="OrthoDB" id="5420214at2759"/>
<keyword evidence="2" id="KW-0472">Membrane</keyword>
<reference evidence="3 4" key="1">
    <citation type="submission" date="2015-01" db="EMBL/GenBank/DDBJ databases">
        <title>The Genome Sequence of Ochroconis gallopava CBS43764.</title>
        <authorList>
            <consortium name="The Broad Institute Genomics Platform"/>
            <person name="Cuomo C."/>
            <person name="de Hoog S."/>
            <person name="Gorbushina A."/>
            <person name="Stielow B."/>
            <person name="Teixiera M."/>
            <person name="Abouelleil A."/>
            <person name="Chapman S.B."/>
            <person name="Priest M."/>
            <person name="Young S.K."/>
            <person name="Wortman J."/>
            <person name="Nusbaum C."/>
            <person name="Birren B."/>
        </authorList>
    </citation>
    <scope>NUCLEOTIDE SEQUENCE [LARGE SCALE GENOMIC DNA]</scope>
    <source>
        <strain evidence="3 4">CBS 43764</strain>
    </source>
</reference>
<feature type="compositionally biased region" description="Polar residues" evidence="1">
    <location>
        <begin position="14"/>
        <end position="32"/>
    </location>
</feature>
<protein>
    <submittedName>
        <fullName evidence="3">Uncharacterized protein</fullName>
    </submittedName>
</protein>
<dbReference type="GeneID" id="27315331"/>
<dbReference type="InParanoid" id="A0A0D1XFV7"/>
<dbReference type="EMBL" id="KN847557">
    <property type="protein sequence ID" value="KIW01066.1"/>
    <property type="molecule type" value="Genomic_DNA"/>
</dbReference>
<feature type="region of interest" description="Disordered" evidence="1">
    <location>
        <begin position="1"/>
        <end position="49"/>
    </location>
</feature>
<evidence type="ECO:0000313" key="3">
    <source>
        <dbReference type="EMBL" id="KIW01066.1"/>
    </source>
</evidence>
<organism evidence="3 4">
    <name type="scientific">Verruconis gallopava</name>
    <dbReference type="NCBI Taxonomy" id="253628"/>
    <lineage>
        <taxon>Eukaryota</taxon>
        <taxon>Fungi</taxon>
        <taxon>Dikarya</taxon>
        <taxon>Ascomycota</taxon>
        <taxon>Pezizomycotina</taxon>
        <taxon>Dothideomycetes</taxon>
        <taxon>Pleosporomycetidae</taxon>
        <taxon>Venturiales</taxon>
        <taxon>Sympoventuriaceae</taxon>
        <taxon>Verruconis</taxon>
    </lineage>
</organism>